<accession>A0AAV4HV56</accession>
<evidence type="ECO:0000313" key="1">
    <source>
        <dbReference type="EMBL" id="GFS01465.1"/>
    </source>
</evidence>
<keyword evidence="2" id="KW-1185">Reference proteome</keyword>
<comment type="caution">
    <text evidence="1">The sequence shown here is derived from an EMBL/GenBank/DDBJ whole genome shotgun (WGS) entry which is preliminary data.</text>
</comment>
<dbReference type="AlphaFoldDB" id="A0AAV4HV56"/>
<proteinExistence type="predicted"/>
<protein>
    <submittedName>
        <fullName evidence="1">Uncharacterized protein</fullName>
    </submittedName>
</protein>
<sequence length="96" mass="10772">MEQPNRESSIICFSETWLTPNINGRRVNIGGFIIVNSDRENEQVNRKAVVYVLIPMTDGPTTTAYTSRRLCAPQTSNFWPSALVHTASLEKSLMLS</sequence>
<dbReference type="EMBL" id="BMAT01009210">
    <property type="protein sequence ID" value="GFS01465.1"/>
    <property type="molecule type" value="Genomic_DNA"/>
</dbReference>
<evidence type="ECO:0000313" key="2">
    <source>
        <dbReference type="Proteomes" id="UP000762676"/>
    </source>
</evidence>
<gene>
    <name evidence="1" type="ORF">ElyMa_004582100</name>
</gene>
<reference evidence="1 2" key="1">
    <citation type="journal article" date="2021" name="Elife">
        <title>Chloroplast acquisition without the gene transfer in kleptoplastic sea slugs, Plakobranchus ocellatus.</title>
        <authorList>
            <person name="Maeda T."/>
            <person name="Takahashi S."/>
            <person name="Yoshida T."/>
            <person name="Shimamura S."/>
            <person name="Takaki Y."/>
            <person name="Nagai Y."/>
            <person name="Toyoda A."/>
            <person name="Suzuki Y."/>
            <person name="Arimoto A."/>
            <person name="Ishii H."/>
            <person name="Satoh N."/>
            <person name="Nishiyama T."/>
            <person name="Hasebe M."/>
            <person name="Maruyama T."/>
            <person name="Minagawa J."/>
            <person name="Obokata J."/>
            <person name="Shigenobu S."/>
        </authorList>
    </citation>
    <scope>NUCLEOTIDE SEQUENCE [LARGE SCALE GENOMIC DNA]</scope>
</reference>
<dbReference type="Proteomes" id="UP000762676">
    <property type="component" value="Unassembled WGS sequence"/>
</dbReference>
<name>A0AAV4HV56_9GAST</name>
<organism evidence="1 2">
    <name type="scientific">Elysia marginata</name>
    <dbReference type="NCBI Taxonomy" id="1093978"/>
    <lineage>
        <taxon>Eukaryota</taxon>
        <taxon>Metazoa</taxon>
        <taxon>Spiralia</taxon>
        <taxon>Lophotrochozoa</taxon>
        <taxon>Mollusca</taxon>
        <taxon>Gastropoda</taxon>
        <taxon>Heterobranchia</taxon>
        <taxon>Euthyneura</taxon>
        <taxon>Panpulmonata</taxon>
        <taxon>Sacoglossa</taxon>
        <taxon>Placobranchoidea</taxon>
        <taxon>Plakobranchidae</taxon>
        <taxon>Elysia</taxon>
    </lineage>
</organism>